<keyword evidence="2" id="KW-0378">Hydrolase</keyword>
<protein>
    <submittedName>
        <fullName evidence="2">Viral aspartic protease</fullName>
    </submittedName>
</protein>
<dbReference type="PROSITE" id="PS51257">
    <property type="entry name" value="PROKAR_LIPOPROTEIN"/>
    <property type="match status" value="1"/>
</dbReference>
<feature type="signal peptide" evidence="1">
    <location>
        <begin position="1"/>
        <end position="27"/>
    </location>
</feature>
<organism evidence="2 3">
    <name type="scientific">Cereibacter sphaeroides</name>
    <name type="common">Rhodobacter sphaeroides</name>
    <dbReference type="NCBI Taxonomy" id="1063"/>
    <lineage>
        <taxon>Bacteria</taxon>
        <taxon>Pseudomonadati</taxon>
        <taxon>Pseudomonadota</taxon>
        <taxon>Alphaproteobacteria</taxon>
        <taxon>Rhodobacterales</taxon>
        <taxon>Paracoccaceae</taxon>
        <taxon>Cereibacter</taxon>
    </lineage>
</organism>
<name>A0AAX1UIJ7_CERSP</name>
<keyword evidence="2" id="KW-0645">Protease</keyword>
<proteinExistence type="predicted"/>
<keyword evidence="1" id="KW-0732">Signal</keyword>
<sequence>MLSPRAAFPLQPKARAAALLTAGLILAACGGGGGGGGSDPVEPGFSGREVKTEGIESYTTDHNGFTRARIDLASTPADRDALAGFDGGQTPAGYARLIKDAENSFPDKTFVEVIAEVAPLTGGGEKVVKVLRLTADQAPFDNVDSSGNAIGSGKYYFRGTGDFRVYASVDGGAVRTGRGDLENLVIDFDRGTAAINLRTGQEGASEIETQIKADNLTFNVLTGEFGGAITQTARVGGETLSAQGFLRGSISGDETSLRQHDEKMTTSGVYHATGKRLTSQGIFWGSHPNVDK</sequence>
<reference evidence="2 3" key="1">
    <citation type="submission" date="2018-08" db="EMBL/GenBank/DDBJ databases">
        <title>Draft genome sequence of Rhodobacter sphaeroides FY.</title>
        <authorList>
            <person name="Rayyan A."/>
            <person name="Meyer T.E."/>
            <person name="Kyndt J.A."/>
        </authorList>
    </citation>
    <scope>NUCLEOTIDE SEQUENCE [LARGE SCALE GENOMIC DNA]</scope>
    <source>
        <strain evidence="2 3">FY</strain>
    </source>
</reference>
<dbReference type="GO" id="GO:0006508">
    <property type="term" value="P:proteolysis"/>
    <property type="evidence" value="ECO:0007669"/>
    <property type="project" value="UniProtKB-KW"/>
</dbReference>
<gene>
    <name evidence="2" type="ORF">D1114_15870</name>
</gene>
<evidence type="ECO:0000256" key="1">
    <source>
        <dbReference type="SAM" id="SignalP"/>
    </source>
</evidence>
<feature type="chain" id="PRO_5043354006" evidence="1">
    <location>
        <begin position="28"/>
        <end position="292"/>
    </location>
</feature>
<dbReference type="AlphaFoldDB" id="A0AAX1UIJ7"/>
<dbReference type="RefSeq" id="WP_119000733.1">
    <property type="nucleotide sequence ID" value="NZ_QWGP01000019.1"/>
</dbReference>
<dbReference type="EMBL" id="QWGP01000019">
    <property type="protein sequence ID" value="RHZ93128.1"/>
    <property type="molecule type" value="Genomic_DNA"/>
</dbReference>
<accession>A0AAX1UIJ7</accession>
<dbReference type="GO" id="GO:0008233">
    <property type="term" value="F:peptidase activity"/>
    <property type="evidence" value="ECO:0007669"/>
    <property type="project" value="UniProtKB-KW"/>
</dbReference>
<dbReference type="Proteomes" id="UP000266305">
    <property type="component" value="Unassembled WGS sequence"/>
</dbReference>
<evidence type="ECO:0000313" key="2">
    <source>
        <dbReference type="EMBL" id="RHZ93128.1"/>
    </source>
</evidence>
<comment type="caution">
    <text evidence="2">The sequence shown here is derived from an EMBL/GenBank/DDBJ whole genome shotgun (WGS) entry which is preliminary data.</text>
</comment>
<evidence type="ECO:0000313" key="3">
    <source>
        <dbReference type="Proteomes" id="UP000266305"/>
    </source>
</evidence>